<reference evidence="2" key="1">
    <citation type="journal article" date="2019" name="Int. J. Syst. Evol. Microbiol.">
        <title>The Global Catalogue of Microorganisms (GCM) 10K type strain sequencing project: providing services to taxonomists for standard genome sequencing and annotation.</title>
        <authorList>
            <consortium name="The Broad Institute Genomics Platform"/>
            <consortium name="The Broad Institute Genome Sequencing Center for Infectious Disease"/>
            <person name="Wu L."/>
            <person name="Ma J."/>
        </authorList>
    </citation>
    <scope>NUCLEOTIDE SEQUENCE [LARGE SCALE GENOMIC DNA]</scope>
    <source>
        <strain evidence="2">KCTC 15012</strain>
    </source>
</reference>
<organism evidence="1 2">
    <name type="scientific">Phaeospirillum tilakii</name>
    <dbReference type="NCBI Taxonomy" id="741673"/>
    <lineage>
        <taxon>Bacteria</taxon>
        <taxon>Pseudomonadati</taxon>
        <taxon>Pseudomonadota</taxon>
        <taxon>Alphaproteobacteria</taxon>
        <taxon>Rhodospirillales</taxon>
        <taxon>Rhodospirillaceae</taxon>
        <taxon>Phaeospirillum</taxon>
    </lineage>
</organism>
<gene>
    <name evidence="1" type="ORF">ACFSNB_03265</name>
</gene>
<accession>A0ABW5C7C4</accession>
<evidence type="ECO:0000313" key="1">
    <source>
        <dbReference type="EMBL" id="MFD2232816.1"/>
    </source>
</evidence>
<name>A0ABW5C7C4_9PROT</name>
<dbReference type="RefSeq" id="WP_377314467.1">
    <property type="nucleotide sequence ID" value="NZ_JBHUIY010000004.1"/>
</dbReference>
<protein>
    <recommendedName>
        <fullName evidence="3">Glycosyltransferase family 9 (Heptosyltransferase)</fullName>
    </recommendedName>
</protein>
<proteinExistence type="predicted"/>
<dbReference type="EMBL" id="JBHUIY010000004">
    <property type="protein sequence ID" value="MFD2232816.1"/>
    <property type="molecule type" value="Genomic_DNA"/>
</dbReference>
<sequence length="581" mass="62761">MPLAADSSGSRLSIGQLVSDGRHGLEVRPPRDVLRAVHLVREHAAAIAFRPISLGNLTYLRDRVADLRVLRGVVTSLRAGASPAWGAALDAILGDLDLADETRDKAFFAYLVHRCDQTGYQRFWHQSATRIPWGPTRLLGEDYETVLLVFGPALGFGDEIASVDFATHLAQAFPHARFEVYSAHPALWRLIPWVAEAVETNGNPLNAIARVDGVVSGGRRGLIVFVNFTGLDMHLGYTGGNHRCGVLEVAIGRGQLWFMAGPDAPIQTGVALDPLRPNNRSSLATLAARLLGGAPGPSRPALALPPAPKDGDRPLTILVNPLTSKNIILGEGDWAHLVLPPLSHRAAIGPVEIVVHAGMTAESLHYAGLVAQAMRGRAPRSVSVRLLALAERDKDAAFHGVLDAMRGSDLVIGIDTFSSHLAALVGTPCLSLCYDRNEPFWWSEEGSLWVEMRAGLDDVSDLFTLLLDHAEMKRHGVPAGLRRGLAACGRFRRALIAARDGDDDGGARVIEAGQAAWNGISGKVRRISQRLDGGLCWPQAARALSWPGQEPERRQWLVQAVGESYFGRICRLFGSLPHPVE</sequence>
<dbReference type="Proteomes" id="UP001597296">
    <property type="component" value="Unassembled WGS sequence"/>
</dbReference>
<keyword evidence="2" id="KW-1185">Reference proteome</keyword>
<dbReference type="Gene3D" id="3.40.50.2000">
    <property type="entry name" value="Glycogen Phosphorylase B"/>
    <property type="match status" value="1"/>
</dbReference>
<evidence type="ECO:0000313" key="2">
    <source>
        <dbReference type="Proteomes" id="UP001597296"/>
    </source>
</evidence>
<comment type="caution">
    <text evidence="1">The sequence shown here is derived from an EMBL/GenBank/DDBJ whole genome shotgun (WGS) entry which is preliminary data.</text>
</comment>
<dbReference type="SUPFAM" id="SSF53756">
    <property type="entry name" value="UDP-Glycosyltransferase/glycogen phosphorylase"/>
    <property type="match status" value="1"/>
</dbReference>
<evidence type="ECO:0008006" key="3">
    <source>
        <dbReference type="Google" id="ProtNLM"/>
    </source>
</evidence>